<dbReference type="RefSeq" id="WP_191022538.1">
    <property type="nucleotide sequence ID" value="NZ_JABBXD010000001.1"/>
</dbReference>
<protein>
    <recommendedName>
        <fullName evidence="3">Class IIb bacteriocin, lactobin A/cerein 7B family</fullName>
    </recommendedName>
</protein>
<evidence type="ECO:0000313" key="1">
    <source>
        <dbReference type="EMBL" id="MBD3584979.1"/>
    </source>
</evidence>
<evidence type="ECO:0008006" key="3">
    <source>
        <dbReference type="Google" id="ProtNLM"/>
    </source>
</evidence>
<proteinExistence type="predicted"/>
<gene>
    <name evidence="1" type="ORF">HHX48_04410</name>
</gene>
<name>A0ABR8LM31_9ALTE</name>
<reference evidence="1 2" key="1">
    <citation type="submission" date="2020-04" db="EMBL/GenBank/DDBJ databases">
        <title>Salinimonas sp. HHU 13199.</title>
        <authorList>
            <person name="Cui X."/>
            <person name="Zhang D."/>
        </authorList>
    </citation>
    <scope>NUCLEOTIDE SEQUENCE [LARGE SCALE GENOMIC DNA]</scope>
    <source>
        <strain evidence="1 2">HHU 13199</strain>
    </source>
</reference>
<keyword evidence="2" id="KW-1185">Reference proteome</keyword>
<evidence type="ECO:0000313" key="2">
    <source>
        <dbReference type="Proteomes" id="UP000624419"/>
    </source>
</evidence>
<sequence>MQALTLSDCEEIGGGIFFVPALIAFGKGVGYGIAAGSALYGVAFAAKSVS</sequence>
<dbReference type="EMBL" id="JABBXD010000001">
    <property type="protein sequence ID" value="MBD3584979.1"/>
    <property type="molecule type" value="Genomic_DNA"/>
</dbReference>
<dbReference type="Proteomes" id="UP000624419">
    <property type="component" value="Unassembled WGS sequence"/>
</dbReference>
<organism evidence="1 2">
    <name type="scientific">Salinimonas profundi</name>
    <dbReference type="NCBI Taxonomy" id="2729140"/>
    <lineage>
        <taxon>Bacteria</taxon>
        <taxon>Pseudomonadati</taxon>
        <taxon>Pseudomonadota</taxon>
        <taxon>Gammaproteobacteria</taxon>
        <taxon>Alteromonadales</taxon>
        <taxon>Alteromonadaceae</taxon>
        <taxon>Alteromonas/Salinimonas group</taxon>
        <taxon>Salinimonas</taxon>
    </lineage>
</organism>
<accession>A0ABR8LM31</accession>
<comment type="caution">
    <text evidence="1">The sequence shown here is derived from an EMBL/GenBank/DDBJ whole genome shotgun (WGS) entry which is preliminary data.</text>
</comment>